<gene>
    <name evidence="3" type="ORF">FF38_02342</name>
</gene>
<evidence type="ECO:0000313" key="3">
    <source>
        <dbReference type="EMBL" id="KNC26990.1"/>
    </source>
</evidence>
<evidence type="ECO:0000256" key="2">
    <source>
        <dbReference type="SAM" id="MobiDB-lite"/>
    </source>
</evidence>
<dbReference type="EMBL" id="JRES01000940">
    <property type="protein sequence ID" value="KNC26990.1"/>
    <property type="molecule type" value="Genomic_DNA"/>
</dbReference>
<feature type="region of interest" description="Disordered" evidence="2">
    <location>
        <begin position="255"/>
        <end position="276"/>
    </location>
</feature>
<protein>
    <recommendedName>
        <fullName evidence="5">RNA polymerase I-specific transcription initiation factor RRN3</fullName>
    </recommendedName>
</protein>
<dbReference type="OMA" id="VEYTYFR"/>
<organism evidence="3 4">
    <name type="scientific">Lucilia cuprina</name>
    <name type="common">Green bottle fly</name>
    <name type="synonym">Australian sheep blowfly</name>
    <dbReference type="NCBI Taxonomy" id="7375"/>
    <lineage>
        <taxon>Eukaryota</taxon>
        <taxon>Metazoa</taxon>
        <taxon>Ecdysozoa</taxon>
        <taxon>Arthropoda</taxon>
        <taxon>Hexapoda</taxon>
        <taxon>Insecta</taxon>
        <taxon>Pterygota</taxon>
        <taxon>Neoptera</taxon>
        <taxon>Endopterygota</taxon>
        <taxon>Diptera</taxon>
        <taxon>Brachycera</taxon>
        <taxon>Muscomorpha</taxon>
        <taxon>Oestroidea</taxon>
        <taxon>Calliphoridae</taxon>
        <taxon>Luciliinae</taxon>
        <taxon>Lucilia</taxon>
    </lineage>
</organism>
<keyword evidence="4" id="KW-1185">Reference proteome</keyword>
<name>A0A0L0C3Y4_LUCCU</name>
<dbReference type="Pfam" id="PF05327">
    <property type="entry name" value="RRN3"/>
    <property type="match status" value="1"/>
</dbReference>
<dbReference type="PANTHER" id="PTHR12790:SF0">
    <property type="entry name" value="RNA POLYMERASE I-SPECIFIC TRANSCRIPTION INITIATION FACTOR RRN3-RELATED"/>
    <property type="match status" value="1"/>
</dbReference>
<evidence type="ECO:0000313" key="4">
    <source>
        <dbReference type="Proteomes" id="UP000037069"/>
    </source>
</evidence>
<proteinExistence type="inferred from homology"/>
<dbReference type="GO" id="GO:0006361">
    <property type="term" value="P:transcription initiation at RNA polymerase I promoter"/>
    <property type="evidence" value="ECO:0007669"/>
    <property type="project" value="InterPro"/>
</dbReference>
<dbReference type="Proteomes" id="UP000037069">
    <property type="component" value="Unassembled WGS sequence"/>
</dbReference>
<dbReference type="GO" id="GO:0001181">
    <property type="term" value="F:RNA polymerase I general transcription initiation factor activity"/>
    <property type="evidence" value="ECO:0007669"/>
    <property type="project" value="InterPro"/>
</dbReference>
<comment type="caution">
    <text evidence="3">The sequence shown here is derived from an EMBL/GenBank/DDBJ whole genome shotgun (WGS) entry which is preliminary data.</text>
</comment>
<evidence type="ECO:0000256" key="1">
    <source>
        <dbReference type="ARBA" id="ARBA00010098"/>
    </source>
</evidence>
<comment type="similarity">
    <text evidence="1">Belongs to the RRN3 family.</text>
</comment>
<feature type="compositionally biased region" description="Acidic residues" evidence="2">
    <location>
        <begin position="256"/>
        <end position="276"/>
    </location>
</feature>
<dbReference type="GO" id="GO:0001042">
    <property type="term" value="F:RNA polymerase I core binding"/>
    <property type="evidence" value="ECO:0007669"/>
    <property type="project" value="TreeGrafter"/>
</dbReference>
<dbReference type="InterPro" id="IPR007991">
    <property type="entry name" value="RNA_pol_I_trans_ini_fac_RRN3"/>
</dbReference>
<dbReference type="STRING" id="7375.A0A0L0C3Y4"/>
<accession>A0A0L0C3Y4</accession>
<dbReference type="GO" id="GO:0005634">
    <property type="term" value="C:nucleus"/>
    <property type="evidence" value="ECO:0007669"/>
    <property type="project" value="TreeGrafter"/>
</dbReference>
<reference evidence="3 4" key="1">
    <citation type="journal article" date="2015" name="Nat. Commun.">
        <title>Lucilia cuprina genome unlocks parasitic fly biology to underpin future interventions.</title>
        <authorList>
            <person name="Anstead C.A."/>
            <person name="Korhonen P.K."/>
            <person name="Young N.D."/>
            <person name="Hall R.S."/>
            <person name="Jex A.R."/>
            <person name="Murali S.C."/>
            <person name="Hughes D.S."/>
            <person name="Lee S.F."/>
            <person name="Perry T."/>
            <person name="Stroehlein A.J."/>
            <person name="Ansell B.R."/>
            <person name="Breugelmans B."/>
            <person name="Hofmann A."/>
            <person name="Qu J."/>
            <person name="Dugan S."/>
            <person name="Lee S.L."/>
            <person name="Chao H."/>
            <person name="Dinh H."/>
            <person name="Han Y."/>
            <person name="Doddapaneni H.V."/>
            <person name="Worley K.C."/>
            <person name="Muzny D.M."/>
            <person name="Ioannidis P."/>
            <person name="Waterhouse R.M."/>
            <person name="Zdobnov E.M."/>
            <person name="James P.J."/>
            <person name="Bagnall N.H."/>
            <person name="Kotze A.C."/>
            <person name="Gibbs R.A."/>
            <person name="Richards S."/>
            <person name="Batterham P."/>
            <person name="Gasser R.B."/>
        </authorList>
    </citation>
    <scope>NUCLEOTIDE SEQUENCE [LARGE SCALE GENOMIC DNA]</scope>
    <source>
        <strain evidence="3 4">LS</strain>
        <tissue evidence="3">Full body</tissue>
    </source>
</reference>
<dbReference type="OrthoDB" id="26970at2759"/>
<dbReference type="AlphaFoldDB" id="A0A0L0C3Y4"/>
<dbReference type="PANTHER" id="PTHR12790">
    <property type="entry name" value="TRANSCRIPTION INITIATION FACTOR IA RRN3"/>
    <property type="match status" value="1"/>
</dbReference>
<sequence>MALNSNMSVYSAKTSRTSLSSILKTYSPSERDKTKNAIINKVRFEMPLQKGILQVVTAVEERKNFEQMEEFVSFLIESNLEDNEFLRIFNDAYTVIHQLSPKFSPLVEALLSITWIKRSAECRKAYGDFCLGMVVAHNKYLEFAIEKLIKLWIPTESNSDHWYNDKPSKEMQEELQAIHVILERILNAIPMAFDATLTVIEALFPYYKRPTYSVVGYVHNLLQLLEYKPMFSEYVIQLIMQRLVILDVHAPRSEIEELESDDESEDEEEEPEMFEMDDCEKDTAKADEPMKHAIAHTLDVCMLKLFKFLEVKSEQSPNATDNERQQKLANSLKFLKILIKAFDEVILPIHNTHHVQFVIFYFCSLKQSLAETFLASLWDKIRNPNCSAVIRQTSVGYMASFLARSKFISVNILKHYLKELCSWAHQYIQGCDQYRSNGSLKANIVFFSVCQAIFYVIAFRSKDLTSDKKSLLFLQSLHLSAMVTCNFNPLRVCLPAVATAFAGVTRAYQLAYCHTILERNARRKLATVYANDTATPEETLDTFFPFDPYLLKMSSKYITPIYLVYQAGDCDDDLPETKNKSRKRGDSEMMDDHDIDDFILSDKRQRLASLAKSQEREAQFSYGLSPGFHI</sequence>
<evidence type="ECO:0008006" key="5">
    <source>
        <dbReference type="Google" id="ProtNLM"/>
    </source>
</evidence>